<evidence type="ECO:0000256" key="1">
    <source>
        <dbReference type="PROSITE-ProRule" id="PRU00047"/>
    </source>
</evidence>
<dbReference type="Proteomes" id="UP000198211">
    <property type="component" value="Unassembled WGS sequence"/>
</dbReference>
<keyword evidence="1" id="KW-0479">Metal-binding</keyword>
<name>A0A225VCA1_9STRA</name>
<dbReference type="EMBL" id="NBNE01005589">
    <property type="protein sequence ID" value="OWZ03326.1"/>
    <property type="molecule type" value="Genomic_DNA"/>
</dbReference>
<feature type="region of interest" description="Disordered" evidence="2">
    <location>
        <begin position="49"/>
        <end position="70"/>
    </location>
</feature>
<dbReference type="OrthoDB" id="128979at2759"/>
<accession>A0A225VCA1</accession>
<dbReference type="GO" id="GO:0008270">
    <property type="term" value="F:zinc ion binding"/>
    <property type="evidence" value="ECO:0007669"/>
    <property type="project" value="UniProtKB-KW"/>
</dbReference>
<evidence type="ECO:0000256" key="2">
    <source>
        <dbReference type="SAM" id="MobiDB-lite"/>
    </source>
</evidence>
<dbReference type="InterPro" id="IPR036875">
    <property type="entry name" value="Znf_CCHC_sf"/>
</dbReference>
<protein>
    <recommendedName>
        <fullName evidence="3">CCHC-type domain-containing protein</fullName>
    </recommendedName>
</protein>
<feature type="domain" description="CCHC-type" evidence="3">
    <location>
        <begin position="86"/>
        <end position="101"/>
    </location>
</feature>
<keyword evidence="5" id="KW-1185">Reference proteome</keyword>
<evidence type="ECO:0000313" key="4">
    <source>
        <dbReference type="EMBL" id="OWZ03326.1"/>
    </source>
</evidence>
<dbReference type="AlphaFoldDB" id="A0A225VCA1"/>
<evidence type="ECO:0000259" key="3">
    <source>
        <dbReference type="PROSITE" id="PS50158"/>
    </source>
</evidence>
<sequence>MYLVAVSDACGGGAGYLVLNNIVQYASEEMRTVLKAKVDGSRTDHLQQAEEPAHFAQSCESEPGNKNDLGREVVNNVRDRRETHTCHECGEVGHLRAACPEREQKADITLAVSESNVEACEAECLQPTGEPLNITMKGVVMLRVTAGGMEQTIELTDVYYAKDVVHNLISYGQLDKKG</sequence>
<keyword evidence="1" id="KW-0862">Zinc</keyword>
<proteinExistence type="predicted"/>
<organism evidence="4 5">
    <name type="scientific">Phytophthora megakarya</name>
    <dbReference type="NCBI Taxonomy" id="4795"/>
    <lineage>
        <taxon>Eukaryota</taxon>
        <taxon>Sar</taxon>
        <taxon>Stramenopiles</taxon>
        <taxon>Oomycota</taxon>
        <taxon>Peronosporomycetes</taxon>
        <taxon>Peronosporales</taxon>
        <taxon>Peronosporaceae</taxon>
        <taxon>Phytophthora</taxon>
    </lineage>
</organism>
<keyword evidence="1" id="KW-0863">Zinc-finger</keyword>
<dbReference type="PROSITE" id="PS50158">
    <property type="entry name" value="ZF_CCHC"/>
    <property type="match status" value="1"/>
</dbReference>
<evidence type="ECO:0000313" key="5">
    <source>
        <dbReference type="Proteomes" id="UP000198211"/>
    </source>
</evidence>
<dbReference type="InterPro" id="IPR001878">
    <property type="entry name" value="Znf_CCHC"/>
</dbReference>
<gene>
    <name evidence="4" type="ORF">PHMEG_00024964</name>
</gene>
<dbReference type="InterPro" id="IPR054722">
    <property type="entry name" value="PolX-like_BBD"/>
</dbReference>
<dbReference type="GO" id="GO:0003676">
    <property type="term" value="F:nucleic acid binding"/>
    <property type="evidence" value="ECO:0007669"/>
    <property type="project" value="InterPro"/>
</dbReference>
<dbReference type="SMART" id="SM00343">
    <property type="entry name" value="ZnF_C2HC"/>
    <property type="match status" value="1"/>
</dbReference>
<dbReference type="SUPFAM" id="SSF57756">
    <property type="entry name" value="Retrovirus zinc finger-like domains"/>
    <property type="match status" value="1"/>
</dbReference>
<comment type="caution">
    <text evidence="4">The sequence shown here is derived from an EMBL/GenBank/DDBJ whole genome shotgun (WGS) entry which is preliminary data.</text>
</comment>
<dbReference type="Gene3D" id="4.10.60.10">
    <property type="entry name" value="Zinc finger, CCHC-type"/>
    <property type="match status" value="1"/>
</dbReference>
<dbReference type="Pfam" id="PF22936">
    <property type="entry name" value="Pol_BBD"/>
    <property type="match status" value="1"/>
</dbReference>
<reference evidence="5" key="1">
    <citation type="submission" date="2017-03" db="EMBL/GenBank/DDBJ databases">
        <title>Phytopthora megakarya and P. palmivora, two closely related causual agents of cacao black pod achieved similar genome size and gene model numbers by different mechanisms.</title>
        <authorList>
            <person name="Ali S."/>
            <person name="Shao J."/>
            <person name="Larry D.J."/>
            <person name="Kronmiller B."/>
            <person name="Shen D."/>
            <person name="Strem M.D."/>
            <person name="Melnick R.L."/>
            <person name="Guiltinan M.J."/>
            <person name="Tyler B.M."/>
            <person name="Meinhardt L.W."/>
            <person name="Bailey B.A."/>
        </authorList>
    </citation>
    <scope>NUCLEOTIDE SEQUENCE [LARGE SCALE GENOMIC DNA]</scope>
    <source>
        <strain evidence="5">zdho120</strain>
    </source>
</reference>